<feature type="compositionally biased region" description="Basic residues" evidence="1">
    <location>
        <begin position="1"/>
        <end position="10"/>
    </location>
</feature>
<evidence type="ECO:0000313" key="2">
    <source>
        <dbReference type="EMBL" id="ABP49113.1"/>
    </source>
</evidence>
<protein>
    <submittedName>
        <fullName evidence="2">Uncharacterized protein</fullName>
    </submittedName>
</protein>
<name>A7TUT4_STRLI</name>
<feature type="region of interest" description="Disordered" evidence="1">
    <location>
        <begin position="87"/>
        <end position="118"/>
    </location>
</feature>
<evidence type="ECO:0000256" key="1">
    <source>
        <dbReference type="SAM" id="MobiDB-lite"/>
    </source>
</evidence>
<gene>
    <name evidence="2" type="ORF">SLG37</name>
</gene>
<sequence length="146" mass="15258">MAPHTRRRPGPRAPSGRGRGGGQQQGPAWQFSSANSVKGMGQQALNARTVRSSQPASTAATRAVRMVARSAIFASTSASLAAARSWSPATGSRGGAAGLQQLGDGLQREPEPLGRLDHRQRGHRLLAAQAVTAMLRSGSVSRPRRS</sequence>
<feature type="compositionally biased region" description="Basic and acidic residues" evidence="1">
    <location>
        <begin position="106"/>
        <end position="118"/>
    </location>
</feature>
<dbReference type="AlphaFoldDB" id="A7TUT4"/>
<dbReference type="EMBL" id="EF210454">
    <property type="protein sequence ID" value="ABP49113.1"/>
    <property type="molecule type" value="Genomic_DNA"/>
</dbReference>
<feature type="region of interest" description="Disordered" evidence="1">
    <location>
        <begin position="1"/>
        <end position="58"/>
    </location>
</feature>
<organism evidence="2">
    <name type="scientific">Streptomyces lividans</name>
    <dbReference type="NCBI Taxonomy" id="1916"/>
    <lineage>
        <taxon>Bacteria</taxon>
        <taxon>Bacillati</taxon>
        <taxon>Actinomycetota</taxon>
        <taxon>Actinomycetes</taxon>
        <taxon>Kitasatosporales</taxon>
        <taxon>Streptomycetaceae</taxon>
        <taxon>Streptomyces</taxon>
    </lineage>
</organism>
<proteinExistence type="predicted"/>
<accession>A7TUT4</accession>
<reference evidence="2" key="1">
    <citation type="journal article" date="2007" name="Mol. Microbiol.">
        <title>Analysis of a genomic island housing genes for DNA S-modification system in Streptomyces lividans 66 and its counterparts in other distantly related bacteria.</title>
        <authorList>
            <person name="He X."/>
            <person name="Ou H.Y."/>
            <person name="Yu Q."/>
            <person name="Zhou X."/>
            <person name="Wu J."/>
            <person name="Liang J."/>
            <person name="Zhang W."/>
            <person name="Rajakumar K."/>
            <person name="Deng Z."/>
        </authorList>
    </citation>
    <scope>NUCLEOTIDE SEQUENCE</scope>
    <source>
        <strain evidence="2">66</strain>
    </source>
</reference>
<feature type="compositionally biased region" description="Polar residues" evidence="1">
    <location>
        <begin position="43"/>
        <end position="55"/>
    </location>
</feature>